<gene>
    <name evidence="2" type="ordered locus">MTR_8g062660</name>
</gene>
<dbReference type="PROSITE" id="PS50181">
    <property type="entry name" value="FBOX"/>
    <property type="match status" value="1"/>
</dbReference>
<dbReference type="HOGENOM" id="CLU_421151_0_0_1"/>
<dbReference type="PANTHER" id="PTHR31672:SF13">
    <property type="entry name" value="F-BOX PROTEIN CPR30-LIKE"/>
    <property type="match status" value="1"/>
</dbReference>
<dbReference type="CDD" id="cd22157">
    <property type="entry name" value="F-box_AtFBW1-like"/>
    <property type="match status" value="1"/>
</dbReference>
<accession>A0A0C3Y1F0</accession>
<dbReference type="Pfam" id="PF07734">
    <property type="entry name" value="FBA_1"/>
    <property type="match status" value="1"/>
</dbReference>
<accession>G7LEP8</accession>
<feature type="domain" description="F-box" evidence="1">
    <location>
        <begin position="22"/>
        <end position="63"/>
    </location>
</feature>
<dbReference type="NCBIfam" id="TIGR01640">
    <property type="entry name" value="F_box_assoc_1"/>
    <property type="match status" value="1"/>
</dbReference>
<dbReference type="AlphaFoldDB" id="G7LEP8"/>
<dbReference type="Pfam" id="PF00646">
    <property type="entry name" value="F-box"/>
    <property type="match status" value="1"/>
</dbReference>
<dbReference type="InterPro" id="IPR001810">
    <property type="entry name" value="F-box_dom"/>
</dbReference>
<dbReference type="PaxDb" id="3880-AET03093"/>
<proteinExistence type="predicted"/>
<reference evidence="3" key="3">
    <citation type="submission" date="2015-04" db="UniProtKB">
        <authorList>
            <consortium name="EnsemblPlants"/>
        </authorList>
    </citation>
    <scope>IDENTIFICATION</scope>
    <source>
        <strain evidence="3">cv. Jemalong A17</strain>
    </source>
</reference>
<reference evidence="2 4" key="2">
    <citation type="journal article" date="2014" name="BMC Genomics">
        <title>An improved genome release (version Mt4.0) for the model legume Medicago truncatula.</title>
        <authorList>
            <person name="Tang H."/>
            <person name="Krishnakumar V."/>
            <person name="Bidwell S."/>
            <person name="Rosen B."/>
            <person name="Chan A."/>
            <person name="Zhou S."/>
            <person name="Gentzbittel L."/>
            <person name="Childs K.L."/>
            <person name="Yandell M."/>
            <person name="Gundlach H."/>
            <person name="Mayer K.F."/>
            <person name="Schwartz D.C."/>
            <person name="Town C.D."/>
        </authorList>
    </citation>
    <scope>GENOME REANNOTATION</scope>
    <source>
        <strain evidence="3 4">cv. Jemalong A17</strain>
    </source>
</reference>
<sequence length="651" mass="74011">MNHHAYEEEAVQIADDETKPLLPIELVEEIFCRLPVKLLLQLQCMCKRWNSLISDPDFVKKHLRMAKASQNHHHLFMLQNNGFTCTHITSVFNTLSQSQTPLPLPHNLNTDDFSRCSGDCNGIICFTIRDSYPVLWNPSTRQYSVIPPVENSFPPPIRYSFDKFTPHTRRRMSVQANFYSFGYDNTTHKYKIVAISFIRKPPTPKTSIYTLGSDPTDCSWRAIHDFPKRCSNTLPKTGLFLSGTVNWLAGELFSLDLATETYQKLLLPTSRGKGSLTLGVLKDFLCIFDCNDRGTDIWMMMEFGNKESWHILYTIPSIAVQHSIANVLYISEDEQFLMQHDDTGQCQLGVYHSRNYTSNILELQHRAYTDPVVYMESLISPCSLASLSIEVSSQCLWCPDLSCNGAPKKKISRVSGSVPLNITTHLVYLCQYAVKPLAWHQRFDIQITQFDDSEEPQTDVRLTDYEPRIKAITHKLANANGKVNAYDSVRIVDAQYHHNVSASADVLRKRNSGFDNVHKAKVTIPNFPHEDVDPENKACDRNEGCMQDRLGSPRCDLEKEMIKFPSGELCMPTLSWINGDGTINSIVFKGLRCRVLGIVMQNPRMMESCKTLLELMVLDKHLTVRKMCQSRFGGGPSMLQNLIGSKSCQQK</sequence>
<dbReference type="Gene3D" id="1.20.1280.50">
    <property type="match status" value="1"/>
</dbReference>
<dbReference type="Proteomes" id="UP000002051">
    <property type="component" value="Chromosome 8"/>
</dbReference>
<evidence type="ECO:0000259" key="1">
    <source>
        <dbReference type="PROSITE" id="PS50181"/>
    </source>
</evidence>
<dbReference type="PANTHER" id="PTHR31672">
    <property type="entry name" value="BNACNNG10540D PROTEIN"/>
    <property type="match status" value="1"/>
</dbReference>
<name>G7LEP8_MEDTR</name>
<reference evidence="2 4" key="1">
    <citation type="journal article" date="2011" name="Nature">
        <title>The Medicago genome provides insight into the evolution of rhizobial symbioses.</title>
        <authorList>
            <person name="Young N.D."/>
            <person name="Debelle F."/>
            <person name="Oldroyd G.E."/>
            <person name="Geurts R."/>
            <person name="Cannon S.B."/>
            <person name="Udvardi M.K."/>
            <person name="Benedito V.A."/>
            <person name="Mayer K.F."/>
            <person name="Gouzy J."/>
            <person name="Schoof H."/>
            <person name="Van de Peer Y."/>
            <person name="Proost S."/>
            <person name="Cook D.R."/>
            <person name="Meyers B.C."/>
            <person name="Spannagl M."/>
            <person name="Cheung F."/>
            <person name="De Mita S."/>
            <person name="Krishnakumar V."/>
            <person name="Gundlach H."/>
            <person name="Zhou S."/>
            <person name="Mudge J."/>
            <person name="Bharti A.K."/>
            <person name="Murray J.D."/>
            <person name="Naoumkina M.A."/>
            <person name="Rosen B."/>
            <person name="Silverstein K.A."/>
            <person name="Tang H."/>
            <person name="Rombauts S."/>
            <person name="Zhao P.X."/>
            <person name="Zhou P."/>
            <person name="Barbe V."/>
            <person name="Bardou P."/>
            <person name="Bechner M."/>
            <person name="Bellec A."/>
            <person name="Berger A."/>
            <person name="Berges H."/>
            <person name="Bidwell S."/>
            <person name="Bisseling T."/>
            <person name="Choisne N."/>
            <person name="Couloux A."/>
            <person name="Denny R."/>
            <person name="Deshpande S."/>
            <person name="Dai X."/>
            <person name="Doyle J.J."/>
            <person name="Dudez A.M."/>
            <person name="Farmer A.D."/>
            <person name="Fouteau S."/>
            <person name="Franken C."/>
            <person name="Gibelin C."/>
            <person name="Gish J."/>
            <person name="Goldstein S."/>
            <person name="Gonzalez A.J."/>
            <person name="Green P.J."/>
            <person name="Hallab A."/>
            <person name="Hartog M."/>
            <person name="Hua A."/>
            <person name="Humphray S.J."/>
            <person name="Jeong D.H."/>
            <person name="Jing Y."/>
            <person name="Jocker A."/>
            <person name="Kenton S.M."/>
            <person name="Kim D.J."/>
            <person name="Klee K."/>
            <person name="Lai H."/>
            <person name="Lang C."/>
            <person name="Lin S."/>
            <person name="Macmil S.L."/>
            <person name="Magdelenat G."/>
            <person name="Matthews L."/>
            <person name="McCorrison J."/>
            <person name="Monaghan E.L."/>
            <person name="Mun J.H."/>
            <person name="Najar F.Z."/>
            <person name="Nicholson C."/>
            <person name="Noirot C."/>
            <person name="O'Bleness M."/>
            <person name="Paule C.R."/>
            <person name="Poulain J."/>
            <person name="Prion F."/>
            <person name="Qin B."/>
            <person name="Qu C."/>
            <person name="Retzel E.F."/>
            <person name="Riddle C."/>
            <person name="Sallet E."/>
            <person name="Samain S."/>
            <person name="Samson N."/>
            <person name="Sanders I."/>
            <person name="Saurat O."/>
            <person name="Scarpelli C."/>
            <person name="Schiex T."/>
            <person name="Segurens B."/>
            <person name="Severin A.J."/>
            <person name="Sherrier D.J."/>
            <person name="Shi R."/>
            <person name="Sims S."/>
            <person name="Singer S.R."/>
            <person name="Sinharoy S."/>
            <person name="Sterck L."/>
            <person name="Viollet A."/>
            <person name="Wang B.B."/>
            <person name="Wang K."/>
            <person name="Wang M."/>
            <person name="Wang X."/>
            <person name="Warfsmann J."/>
            <person name="Weissenbach J."/>
            <person name="White D.D."/>
            <person name="White J.D."/>
            <person name="Wiley G.B."/>
            <person name="Wincker P."/>
            <person name="Xing Y."/>
            <person name="Yang L."/>
            <person name="Yao Z."/>
            <person name="Ying F."/>
            <person name="Zhai J."/>
            <person name="Zhou L."/>
            <person name="Zuber A."/>
            <person name="Denarie J."/>
            <person name="Dixon R.A."/>
            <person name="May G.D."/>
            <person name="Schwartz D.C."/>
            <person name="Rogers J."/>
            <person name="Quetier F."/>
            <person name="Town C.D."/>
            <person name="Roe B.A."/>
        </authorList>
    </citation>
    <scope>NUCLEOTIDE SEQUENCE [LARGE SCALE GENOMIC DNA]</scope>
    <source>
        <strain evidence="2">A17</strain>
        <strain evidence="3 4">cv. Jemalong A17</strain>
    </source>
</reference>
<evidence type="ECO:0000313" key="2">
    <source>
        <dbReference type="EMBL" id="AET03093.2"/>
    </source>
</evidence>
<evidence type="ECO:0000313" key="3">
    <source>
        <dbReference type="EnsemblPlants" id="AET03093"/>
    </source>
</evidence>
<dbReference type="EMBL" id="CM001224">
    <property type="protein sequence ID" value="AET03093.2"/>
    <property type="molecule type" value="Genomic_DNA"/>
</dbReference>
<evidence type="ECO:0000313" key="4">
    <source>
        <dbReference type="Proteomes" id="UP000002051"/>
    </source>
</evidence>
<dbReference type="InterPro" id="IPR017451">
    <property type="entry name" value="F-box-assoc_interact_dom"/>
</dbReference>
<dbReference type="EnsemblPlants" id="AET03093">
    <property type="protein sequence ID" value="AET03093"/>
    <property type="gene ID" value="MTR_8g062660"/>
</dbReference>
<dbReference type="InterPro" id="IPR036047">
    <property type="entry name" value="F-box-like_dom_sf"/>
</dbReference>
<dbReference type="InterPro" id="IPR050796">
    <property type="entry name" value="SCF_F-box_component"/>
</dbReference>
<protein>
    <submittedName>
        <fullName evidence="2">F-box protein interaction domain protein</fullName>
    </submittedName>
</protein>
<dbReference type="InterPro" id="IPR006527">
    <property type="entry name" value="F-box-assoc_dom_typ1"/>
</dbReference>
<dbReference type="SUPFAM" id="SSF81383">
    <property type="entry name" value="F-box domain"/>
    <property type="match status" value="1"/>
</dbReference>
<organism evidence="2 4">
    <name type="scientific">Medicago truncatula</name>
    <name type="common">Barrel medic</name>
    <name type="synonym">Medicago tribuloides</name>
    <dbReference type="NCBI Taxonomy" id="3880"/>
    <lineage>
        <taxon>Eukaryota</taxon>
        <taxon>Viridiplantae</taxon>
        <taxon>Streptophyta</taxon>
        <taxon>Embryophyta</taxon>
        <taxon>Tracheophyta</taxon>
        <taxon>Spermatophyta</taxon>
        <taxon>Magnoliopsida</taxon>
        <taxon>eudicotyledons</taxon>
        <taxon>Gunneridae</taxon>
        <taxon>Pentapetalae</taxon>
        <taxon>rosids</taxon>
        <taxon>fabids</taxon>
        <taxon>Fabales</taxon>
        <taxon>Fabaceae</taxon>
        <taxon>Papilionoideae</taxon>
        <taxon>50 kb inversion clade</taxon>
        <taxon>NPAAA clade</taxon>
        <taxon>Hologalegina</taxon>
        <taxon>IRL clade</taxon>
        <taxon>Trifolieae</taxon>
        <taxon>Medicago</taxon>
    </lineage>
</organism>
<keyword evidence="4" id="KW-1185">Reference proteome</keyword>
<dbReference type="SMART" id="SM00256">
    <property type="entry name" value="FBOX"/>
    <property type="match status" value="1"/>
</dbReference>